<proteinExistence type="predicted"/>
<protein>
    <submittedName>
        <fullName evidence="1">Uncharacterized protein</fullName>
    </submittedName>
</protein>
<accession>A0A6N2W141</accession>
<organism evidence="1">
    <name type="scientific">[Clostridium] nexile</name>
    <dbReference type="NCBI Taxonomy" id="29361"/>
    <lineage>
        <taxon>Bacteria</taxon>
        <taxon>Bacillati</taxon>
        <taxon>Bacillota</taxon>
        <taxon>Clostridia</taxon>
        <taxon>Lachnospirales</taxon>
        <taxon>Lachnospiraceae</taxon>
        <taxon>Tyzzerella</taxon>
    </lineage>
</organism>
<dbReference type="AlphaFoldDB" id="A0A6N2W141"/>
<evidence type="ECO:0000313" key="1">
    <source>
        <dbReference type="EMBL" id="VYT35960.1"/>
    </source>
</evidence>
<gene>
    <name evidence="1" type="ORF">CNLFYP112_03068</name>
</gene>
<name>A0A6N2W141_9FIRM</name>
<sequence length="46" mass="5720">MENTEKWVEKYKEKWTRIDLPKKLVEQALELMKHEIESQRKSKEKC</sequence>
<reference evidence="1" key="1">
    <citation type="submission" date="2019-11" db="EMBL/GenBank/DDBJ databases">
        <authorList>
            <person name="Feng L."/>
        </authorList>
    </citation>
    <scope>NUCLEOTIDE SEQUENCE</scope>
    <source>
        <strain evidence="1">CnexileLFYP112</strain>
    </source>
</reference>
<dbReference type="EMBL" id="CACRTG010000041">
    <property type="protein sequence ID" value="VYT35960.1"/>
    <property type="molecule type" value="Genomic_DNA"/>
</dbReference>